<reference evidence="10 11" key="1">
    <citation type="submission" date="2015-11" db="EMBL/GenBank/DDBJ databases">
        <authorList>
            <person name="Zhang Y."/>
            <person name="Guo Z."/>
        </authorList>
    </citation>
    <scope>NUCLEOTIDE SEQUENCE [LARGE SCALE GENOMIC DNA]</scope>
    <source>
        <strain evidence="10 11">KCTC 12086</strain>
    </source>
</reference>
<comment type="pathway">
    <text evidence="9">Glycolipid biosynthesis; KDO(2)-lipid A biosynthesis; KDO(2)-lipid A from CMP-3-deoxy-D-manno-octulosonate and lipid IV(A): step 3/4.</text>
</comment>
<dbReference type="UniPathway" id="UPA00030"/>
<dbReference type="GO" id="GO:0008913">
    <property type="term" value="F:Kdo2-lipid IVA acyltransferase activity"/>
    <property type="evidence" value="ECO:0007669"/>
    <property type="project" value="UniProtKB-EC"/>
</dbReference>
<dbReference type="CDD" id="cd07984">
    <property type="entry name" value="LPLAT_LABLAT-like"/>
    <property type="match status" value="1"/>
</dbReference>
<proteinExistence type="inferred from homology"/>
<keyword evidence="3 9" id="KW-0808">Transferase</keyword>
<dbReference type="NCBIfam" id="TIGR02207">
    <property type="entry name" value="lipid_A_htrB"/>
    <property type="match status" value="1"/>
</dbReference>
<comment type="subcellular location">
    <subcellularLocation>
        <location evidence="9">Cell inner membrane</location>
        <topology evidence="9">Single-pass membrane protein</topology>
    </subcellularLocation>
</comment>
<dbReference type="PATRIC" id="fig|161398.10.peg.2503"/>
<name>A0A0S2K3X1_9GAMM</name>
<comment type="function">
    <text evidence="9">Catalyzes the transfer of an acyl chain from an acyl-[acyl-carrier-protein] (ACP) to a Kdo(2)-lipid IV(A) to form a Kdo(2)-(acyl)-lipid IV(A).</text>
</comment>
<keyword evidence="7 9" id="KW-0472">Membrane</keyword>
<evidence type="ECO:0000256" key="4">
    <source>
        <dbReference type="ARBA" id="ARBA00022692"/>
    </source>
</evidence>
<keyword evidence="4 9" id="KW-0812">Transmembrane</keyword>
<dbReference type="Pfam" id="PF03279">
    <property type="entry name" value="Lip_A_acyltrans"/>
    <property type="match status" value="1"/>
</dbReference>
<dbReference type="PIRSF" id="PIRSF026649">
    <property type="entry name" value="MsbB"/>
    <property type="match status" value="1"/>
</dbReference>
<evidence type="ECO:0000256" key="1">
    <source>
        <dbReference type="ARBA" id="ARBA00022475"/>
    </source>
</evidence>
<evidence type="ECO:0000256" key="6">
    <source>
        <dbReference type="ARBA" id="ARBA00022989"/>
    </source>
</evidence>
<accession>A0A0S2K3X1</accession>
<dbReference type="GO" id="GO:0036104">
    <property type="term" value="P:Kdo2-lipid A biosynthetic process"/>
    <property type="evidence" value="ECO:0007669"/>
    <property type="project" value="UniProtKB-UniRule"/>
</dbReference>
<dbReference type="KEGG" id="pphe:PP2015_2449"/>
<protein>
    <recommendedName>
        <fullName evidence="9">Lipid A biosynthesis acyltransferase</fullName>
        <ecNumber evidence="9">2.3.1.241</ecNumber>
    </recommendedName>
    <alternativeName>
        <fullName evidence="9">Kdo(2)-lipid IV(A) acyltransferase</fullName>
    </alternativeName>
</protein>
<dbReference type="GO" id="GO:0005886">
    <property type="term" value="C:plasma membrane"/>
    <property type="evidence" value="ECO:0007669"/>
    <property type="project" value="UniProtKB-SubCell"/>
</dbReference>
<dbReference type="UniPathway" id="UPA00360">
    <property type="reaction ID" value="UER00485"/>
</dbReference>
<dbReference type="InterPro" id="IPR011920">
    <property type="entry name" value="Lipid_A_LpxL_LpxP"/>
</dbReference>
<evidence type="ECO:0000256" key="5">
    <source>
        <dbReference type="ARBA" id="ARBA00022985"/>
    </source>
</evidence>
<evidence type="ECO:0000256" key="8">
    <source>
        <dbReference type="ARBA" id="ARBA00023315"/>
    </source>
</evidence>
<dbReference type="PANTHER" id="PTHR30606">
    <property type="entry name" value="LIPID A BIOSYNTHESIS LAUROYL ACYLTRANSFERASE"/>
    <property type="match status" value="1"/>
</dbReference>
<feature type="short sequence motif" description="HXXXXD motif" evidence="9">
    <location>
        <begin position="139"/>
        <end position="144"/>
    </location>
</feature>
<dbReference type="GO" id="GO:0009245">
    <property type="term" value="P:lipid A biosynthetic process"/>
    <property type="evidence" value="ECO:0007669"/>
    <property type="project" value="InterPro"/>
</dbReference>
<gene>
    <name evidence="9" type="primary">lpxL</name>
    <name evidence="10" type="ORF">PP2015_2449</name>
</gene>
<comment type="pathway">
    <text evidence="9">Bacterial outer membrane biogenesis; lipopolysaccharide biosynthesis.</text>
</comment>
<keyword evidence="11" id="KW-1185">Reference proteome</keyword>
<dbReference type="GO" id="GO:0009103">
    <property type="term" value="P:lipopolysaccharide biosynthetic process"/>
    <property type="evidence" value="ECO:0007669"/>
    <property type="project" value="UniProtKB-UniRule"/>
</dbReference>
<keyword evidence="2 9" id="KW-0997">Cell inner membrane</keyword>
<dbReference type="AlphaFoldDB" id="A0A0S2K3X1"/>
<dbReference type="STRING" id="161398.PP2015_2449"/>
<sequence>MYERTFVVTNPSFKLAFLAPKYWLTWLGVLFLYLISWLPQKIQIWLGQGLGKLVHKYVKKRRKIAEVNIKLCFPDMSEADQAKLVKENMENTGVATLETGMAWWWPNWRVKNVIGSIKGFEHVERVQAEGKGVLLLVPHMLHLEMLGRIVGSIQPGVGFYRPHNNALMEFFMTRGRLRSNEALIGKRDVKGLLQSLKNRKMCYYLPDQDYGRNRCEFTSFYAVKDAATTTGTLLFAASKHCEALSFSGTRDKDGKYHIEFYPLLENFPSGDENSDVRRVNERMELSIDKAPSQYMWLHRRFKTRPDENAPSYYK</sequence>
<comment type="catalytic activity">
    <reaction evidence="9">
        <text>an alpha-Kdo-(2-&gt;4)-alpha-Kdo-(2-&gt;6)-lipid IVA + a fatty acyl-[ACP] = an alpha-Kdo-(2-&gt;4)-alpha-Kdo-(2-&gt;6)-(acyl)-lipid IVA + holo-[ACP]</text>
        <dbReference type="Rhea" id="RHEA:69396"/>
        <dbReference type="Rhea" id="RHEA-COMP:9685"/>
        <dbReference type="Rhea" id="RHEA-COMP:14125"/>
        <dbReference type="ChEBI" id="CHEBI:64479"/>
        <dbReference type="ChEBI" id="CHEBI:138651"/>
        <dbReference type="ChEBI" id="CHEBI:176429"/>
        <dbReference type="ChEBI" id="CHEBI:176430"/>
        <dbReference type="EC" id="2.3.1.241"/>
    </reaction>
</comment>
<keyword evidence="8 9" id="KW-0012">Acyltransferase</keyword>
<dbReference type="EMBL" id="CP013187">
    <property type="protein sequence ID" value="ALO42941.1"/>
    <property type="molecule type" value="Genomic_DNA"/>
</dbReference>
<comment type="similarity">
    <text evidence="9">Belongs to the LpxL/LpxM/LpxP family.</text>
</comment>
<dbReference type="EC" id="2.3.1.241" evidence="9"/>
<evidence type="ECO:0000256" key="9">
    <source>
        <dbReference type="HAMAP-Rule" id="MF_01942"/>
    </source>
</evidence>
<evidence type="ECO:0000256" key="3">
    <source>
        <dbReference type="ARBA" id="ARBA00022679"/>
    </source>
</evidence>
<dbReference type="HAMAP" id="MF_01942">
    <property type="entry name" value="Lipid_A_LpxL_LpxP"/>
    <property type="match status" value="1"/>
</dbReference>
<keyword evidence="5 9" id="KW-0448">Lipopolysaccharide biosynthesis</keyword>
<organism evidence="10 11">
    <name type="scientific">Pseudoalteromonas phenolica</name>
    <dbReference type="NCBI Taxonomy" id="161398"/>
    <lineage>
        <taxon>Bacteria</taxon>
        <taxon>Pseudomonadati</taxon>
        <taxon>Pseudomonadota</taxon>
        <taxon>Gammaproteobacteria</taxon>
        <taxon>Alteromonadales</taxon>
        <taxon>Pseudoalteromonadaceae</taxon>
        <taxon>Pseudoalteromonas</taxon>
    </lineage>
</organism>
<keyword evidence="1 9" id="KW-1003">Cell membrane</keyword>
<dbReference type="Proteomes" id="UP000061457">
    <property type="component" value="Chromosome I"/>
</dbReference>
<evidence type="ECO:0000256" key="7">
    <source>
        <dbReference type="ARBA" id="ARBA00023136"/>
    </source>
</evidence>
<dbReference type="InterPro" id="IPR004960">
    <property type="entry name" value="LipA_acyltrans"/>
</dbReference>
<evidence type="ECO:0000313" key="11">
    <source>
        <dbReference type="Proteomes" id="UP000061457"/>
    </source>
</evidence>
<evidence type="ECO:0000313" key="10">
    <source>
        <dbReference type="EMBL" id="ALO42941.1"/>
    </source>
</evidence>
<dbReference type="PANTHER" id="PTHR30606:SF9">
    <property type="entry name" value="LIPID A BIOSYNTHESIS LAUROYLTRANSFERASE"/>
    <property type="match status" value="1"/>
</dbReference>
<evidence type="ECO:0000256" key="2">
    <source>
        <dbReference type="ARBA" id="ARBA00022519"/>
    </source>
</evidence>
<keyword evidence="6 9" id="KW-1133">Transmembrane helix</keyword>
<feature type="transmembrane region" description="Helical" evidence="9">
    <location>
        <begin position="20"/>
        <end position="38"/>
    </location>
</feature>